<proteinExistence type="predicted"/>
<protein>
    <submittedName>
        <fullName evidence="1">Uncharacterized protein</fullName>
    </submittedName>
</protein>
<evidence type="ECO:0000313" key="1">
    <source>
        <dbReference type="EMBL" id="CAB5187126.1"/>
    </source>
</evidence>
<dbReference type="EMBL" id="LR798213">
    <property type="protein sequence ID" value="CAB5187126.1"/>
    <property type="molecule type" value="Genomic_DNA"/>
</dbReference>
<gene>
    <name evidence="1" type="ORF">UFOVP166_7</name>
</gene>
<name>A0A6J7WAN4_9CAUD</name>
<accession>A0A6J7WAN4</accession>
<organism evidence="1">
    <name type="scientific">uncultured Caudovirales phage</name>
    <dbReference type="NCBI Taxonomy" id="2100421"/>
    <lineage>
        <taxon>Viruses</taxon>
        <taxon>Duplodnaviria</taxon>
        <taxon>Heunggongvirae</taxon>
        <taxon>Uroviricota</taxon>
        <taxon>Caudoviricetes</taxon>
        <taxon>Peduoviridae</taxon>
        <taxon>Maltschvirus</taxon>
        <taxon>Maltschvirus maltsch</taxon>
    </lineage>
</organism>
<sequence length="62" mass="6944">MAEDFQLPIGSRVWFPAKWECGTLDSVLHDSDGNVMAYVILKDDGKYHAVDMQTVEIKDADA</sequence>
<reference evidence="1" key="1">
    <citation type="submission" date="2020-05" db="EMBL/GenBank/DDBJ databases">
        <authorList>
            <person name="Chiriac C."/>
            <person name="Salcher M."/>
            <person name="Ghai R."/>
            <person name="Kavagutti S V."/>
        </authorList>
    </citation>
    <scope>NUCLEOTIDE SEQUENCE</scope>
</reference>